<feature type="transmembrane region" description="Helical" evidence="1">
    <location>
        <begin position="12"/>
        <end position="33"/>
    </location>
</feature>
<dbReference type="STRING" id="442562.Rumeso_02261"/>
<keyword evidence="1" id="KW-1133">Transmembrane helix</keyword>
<organism evidence="4 5">
    <name type="scientific">Rubellimicrobium mesophilum DSM 19309</name>
    <dbReference type="NCBI Taxonomy" id="442562"/>
    <lineage>
        <taxon>Bacteria</taxon>
        <taxon>Pseudomonadati</taxon>
        <taxon>Pseudomonadota</taxon>
        <taxon>Alphaproteobacteria</taxon>
        <taxon>Rhodobacterales</taxon>
        <taxon>Roseobacteraceae</taxon>
        <taxon>Rubellimicrobium</taxon>
    </lineage>
</organism>
<dbReference type="HOGENOM" id="CLU_100961_0_0_5"/>
<dbReference type="Pfam" id="PF21001">
    <property type="entry name" value="YqiJ_N"/>
    <property type="match status" value="1"/>
</dbReference>
<proteinExistence type="predicted"/>
<keyword evidence="1" id="KW-0812">Transmembrane</keyword>
<accession>A0A017HP76</accession>
<comment type="caution">
    <text evidence="4">The sequence shown here is derived from an EMBL/GenBank/DDBJ whole genome shotgun (WGS) entry which is preliminary data.</text>
</comment>
<protein>
    <recommendedName>
        <fullName evidence="6">Inner membrane protein</fullName>
    </recommendedName>
</protein>
<keyword evidence="5" id="KW-1185">Reference proteome</keyword>
<gene>
    <name evidence="4" type="ORF">Rumeso_02261</name>
</gene>
<evidence type="ECO:0000313" key="4">
    <source>
        <dbReference type="EMBL" id="EYD76186.1"/>
    </source>
</evidence>
<evidence type="ECO:0000256" key="1">
    <source>
        <dbReference type="SAM" id="Phobius"/>
    </source>
</evidence>
<evidence type="ECO:0000259" key="2">
    <source>
        <dbReference type="Pfam" id="PF07290"/>
    </source>
</evidence>
<reference evidence="4 5" key="1">
    <citation type="submission" date="2013-02" db="EMBL/GenBank/DDBJ databases">
        <authorList>
            <person name="Fiebig A."/>
            <person name="Goeker M."/>
            <person name="Klenk H.-P.P."/>
        </authorList>
    </citation>
    <scope>NUCLEOTIDE SEQUENCE [LARGE SCALE GENOMIC DNA]</scope>
    <source>
        <strain evidence="4 5">DSM 19309</strain>
    </source>
</reference>
<dbReference type="Proteomes" id="UP000019666">
    <property type="component" value="Unassembled WGS sequence"/>
</dbReference>
<evidence type="ECO:0008006" key="6">
    <source>
        <dbReference type="Google" id="ProtNLM"/>
    </source>
</evidence>
<dbReference type="InterPro" id="IPR010840">
    <property type="entry name" value="YqiJ_OB"/>
</dbReference>
<feature type="domain" description="Inner membrane protein YqiJ N-terminal" evidence="3">
    <location>
        <begin position="12"/>
        <end position="136"/>
    </location>
</feature>
<evidence type="ECO:0000313" key="5">
    <source>
        <dbReference type="Proteomes" id="UP000019666"/>
    </source>
</evidence>
<dbReference type="Pfam" id="PF07290">
    <property type="entry name" value="YqiJ_OB"/>
    <property type="match status" value="1"/>
</dbReference>
<feature type="transmembrane region" description="Helical" evidence="1">
    <location>
        <begin position="121"/>
        <end position="140"/>
    </location>
</feature>
<feature type="domain" description="Inner membrane protein YqiJ OB-fold" evidence="2">
    <location>
        <begin position="163"/>
        <end position="220"/>
    </location>
</feature>
<keyword evidence="1" id="KW-0472">Membrane</keyword>
<name>A0A017HP76_9RHOB</name>
<dbReference type="InterPro" id="IPR048376">
    <property type="entry name" value="YqiJ_N"/>
</dbReference>
<evidence type="ECO:0000259" key="3">
    <source>
        <dbReference type="Pfam" id="PF21001"/>
    </source>
</evidence>
<feature type="transmembrane region" description="Helical" evidence="1">
    <location>
        <begin position="91"/>
        <end position="115"/>
    </location>
</feature>
<dbReference type="AlphaFoldDB" id="A0A017HP76"/>
<dbReference type="EMBL" id="AOSK01000057">
    <property type="protein sequence ID" value="EYD76186.1"/>
    <property type="molecule type" value="Genomic_DNA"/>
</dbReference>
<sequence length="225" mass="23164">MLDLLLQDGLRPFLAAGGLVIGLLALEVLLLTVGISTEIGGDHDSGLGLDVTPDVGDHVAPPASQEVGIHSGATSGSLLDLLGLRGVPLTVWLAFLAASYAALGFVAQSALSAALGWMLPAWPAGLAAAVPALLVTARAARVLAGMLPRETTAAVSEKAFGRRFGDVTVGVARAGSPAQVRVTDQHGNLQYLMAEPLDAKDEFCEGTRVLMLRGPDGHYRLLGAE</sequence>